<evidence type="ECO:0000313" key="2">
    <source>
        <dbReference type="EMBL" id="RKD24688.1"/>
    </source>
</evidence>
<dbReference type="SMART" id="SM00260">
    <property type="entry name" value="CheW"/>
    <property type="match status" value="1"/>
</dbReference>
<dbReference type="SUPFAM" id="SSF50341">
    <property type="entry name" value="CheW-like"/>
    <property type="match status" value="1"/>
</dbReference>
<organism evidence="2 3">
    <name type="scientific">Ammoniphilus oxalaticus</name>
    <dbReference type="NCBI Taxonomy" id="66863"/>
    <lineage>
        <taxon>Bacteria</taxon>
        <taxon>Bacillati</taxon>
        <taxon>Bacillota</taxon>
        <taxon>Bacilli</taxon>
        <taxon>Bacillales</taxon>
        <taxon>Paenibacillaceae</taxon>
        <taxon>Aneurinibacillus group</taxon>
        <taxon>Ammoniphilus</taxon>
    </lineage>
</organism>
<dbReference type="GO" id="GO:0007165">
    <property type="term" value="P:signal transduction"/>
    <property type="evidence" value="ECO:0007669"/>
    <property type="project" value="InterPro"/>
</dbReference>
<dbReference type="EMBL" id="MCHY01000008">
    <property type="protein sequence ID" value="RKD24688.1"/>
    <property type="molecule type" value="Genomic_DNA"/>
</dbReference>
<evidence type="ECO:0000259" key="1">
    <source>
        <dbReference type="PROSITE" id="PS50851"/>
    </source>
</evidence>
<dbReference type="AlphaFoldDB" id="A0A419SLA5"/>
<comment type="caution">
    <text evidence="2">The sequence shown here is derived from an EMBL/GenBank/DDBJ whole genome shotgun (WGS) entry which is preliminary data.</text>
</comment>
<accession>A0A419SLA5</accession>
<gene>
    <name evidence="2" type="ORF">BEP19_07580</name>
</gene>
<dbReference type="InterPro" id="IPR039315">
    <property type="entry name" value="CheW"/>
</dbReference>
<dbReference type="Gene3D" id="2.40.50.180">
    <property type="entry name" value="CheA-289, Domain 4"/>
    <property type="match status" value="1"/>
</dbReference>
<sequence length="152" mass="16834">MKVIVFQLFENQFGVDVSQVRSIERVVEITKVPRVPSFVKGVIHLRGAVIPVIDLKERLMLDEQPLTDDSRIILLIVNGYEVGAIVDAASDVVDIPLEAIEPPPQMMAAGVDMKFLRGIAKLSDQLLVLLDLDRVLNTEEIEQIFEGEGLGT</sequence>
<reference evidence="2 3" key="1">
    <citation type="submission" date="2016-08" db="EMBL/GenBank/DDBJ databases">
        <title>Novel Firmicute Genomes.</title>
        <authorList>
            <person name="Poppleton D.I."/>
            <person name="Gribaldo S."/>
        </authorList>
    </citation>
    <scope>NUCLEOTIDE SEQUENCE [LARGE SCALE GENOMIC DNA]</scope>
    <source>
        <strain evidence="2 3">RAOx-1</strain>
    </source>
</reference>
<dbReference type="GO" id="GO:0005829">
    <property type="term" value="C:cytosol"/>
    <property type="evidence" value="ECO:0007669"/>
    <property type="project" value="TreeGrafter"/>
</dbReference>
<dbReference type="Pfam" id="PF01584">
    <property type="entry name" value="CheW"/>
    <property type="match status" value="1"/>
</dbReference>
<dbReference type="Proteomes" id="UP000284219">
    <property type="component" value="Unassembled WGS sequence"/>
</dbReference>
<evidence type="ECO:0000313" key="3">
    <source>
        <dbReference type="Proteomes" id="UP000284219"/>
    </source>
</evidence>
<dbReference type="PROSITE" id="PS50851">
    <property type="entry name" value="CHEW"/>
    <property type="match status" value="1"/>
</dbReference>
<protein>
    <submittedName>
        <fullName evidence="2">Chemotaxis protein CheW</fullName>
    </submittedName>
</protein>
<dbReference type="GO" id="GO:0006935">
    <property type="term" value="P:chemotaxis"/>
    <property type="evidence" value="ECO:0007669"/>
    <property type="project" value="InterPro"/>
</dbReference>
<name>A0A419SLA5_9BACL</name>
<feature type="domain" description="CheW-like" evidence="1">
    <location>
        <begin position="1"/>
        <end position="141"/>
    </location>
</feature>
<proteinExistence type="predicted"/>
<dbReference type="InterPro" id="IPR002545">
    <property type="entry name" value="CheW-lke_dom"/>
</dbReference>
<dbReference type="InterPro" id="IPR036061">
    <property type="entry name" value="CheW-like_dom_sf"/>
</dbReference>
<dbReference type="PANTHER" id="PTHR22617">
    <property type="entry name" value="CHEMOTAXIS SENSOR HISTIDINE KINASE-RELATED"/>
    <property type="match status" value="1"/>
</dbReference>
<dbReference type="Gene3D" id="2.30.30.40">
    <property type="entry name" value="SH3 Domains"/>
    <property type="match status" value="1"/>
</dbReference>
<dbReference type="PANTHER" id="PTHR22617:SF23">
    <property type="entry name" value="CHEMOTAXIS PROTEIN CHEW"/>
    <property type="match status" value="1"/>
</dbReference>
<keyword evidence="3" id="KW-1185">Reference proteome</keyword>